<dbReference type="CDD" id="cd00293">
    <property type="entry name" value="USP-like"/>
    <property type="match status" value="1"/>
</dbReference>
<dbReference type="InterPro" id="IPR006015">
    <property type="entry name" value="Universal_stress_UspA"/>
</dbReference>
<evidence type="ECO:0000256" key="1">
    <source>
        <dbReference type="ARBA" id="ARBA00008791"/>
    </source>
</evidence>
<evidence type="ECO:0000313" key="6">
    <source>
        <dbReference type="Proteomes" id="UP000184203"/>
    </source>
</evidence>
<protein>
    <submittedName>
        <fullName evidence="4">Nucleotide-binding universal stress protein, UspA family</fullName>
    </submittedName>
    <submittedName>
        <fullName evidence="3">UspA domain protein</fullName>
    </submittedName>
</protein>
<dbReference type="Pfam" id="PF00582">
    <property type="entry name" value="Usp"/>
    <property type="match status" value="1"/>
</dbReference>
<name>E7QP38_HALPU</name>
<dbReference type="STRING" id="797209.GCA_000376445_01994"/>
<sequence length="130" mass="14192">MDVLVPIDGSDGSFRALVFAAEFVRKFDATLHVVHFSDEATSATDEILSRARDVLESADIESEPKLSTDMRLEFRPAERVGENVLELVTENGYEHVIMSHHGSGTVDRAILGSAAEKIVRSEAVPVTIVP</sequence>
<reference evidence="6" key="2">
    <citation type="submission" date="2016-11" db="EMBL/GenBank/DDBJ databases">
        <authorList>
            <person name="Varghese N."/>
            <person name="Submissions S."/>
        </authorList>
    </citation>
    <scope>NUCLEOTIDE SEQUENCE [LARGE SCALE GENOMIC DNA]</scope>
    <source>
        <strain evidence="6">DX253</strain>
    </source>
</reference>
<dbReference type="RefSeq" id="WP_007976183.1">
    <property type="nucleotide sequence ID" value="NZ_AEMG01000002.1"/>
</dbReference>
<dbReference type="PRINTS" id="PR01438">
    <property type="entry name" value="UNVRSLSTRESS"/>
</dbReference>
<dbReference type="PANTHER" id="PTHR46268">
    <property type="entry name" value="STRESS RESPONSE PROTEIN NHAX"/>
    <property type="match status" value="1"/>
</dbReference>
<dbReference type="eggNOG" id="arCOG02053">
    <property type="taxonomic scope" value="Archaea"/>
</dbReference>
<feature type="domain" description="UspA" evidence="2">
    <location>
        <begin position="3"/>
        <end position="130"/>
    </location>
</feature>
<dbReference type="Proteomes" id="UP000184203">
    <property type="component" value="Unassembled WGS sequence"/>
</dbReference>
<gene>
    <name evidence="4" type="ORF">SAMN05444342_3915</name>
    <name evidence="3" type="ORF">ZOD2009_01070</name>
</gene>
<dbReference type="PATRIC" id="fig|797209.4.peg.193"/>
<organism evidence="3 5">
    <name type="scientific">Haladaptatus paucihalophilus DX253</name>
    <dbReference type="NCBI Taxonomy" id="797209"/>
    <lineage>
        <taxon>Archaea</taxon>
        <taxon>Methanobacteriati</taxon>
        <taxon>Methanobacteriota</taxon>
        <taxon>Stenosarchaea group</taxon>
        <taxon>Halobacteria</taxon>
        <taxon>Halobacteriales</taxon>
        <taxon>Haladaptataceae</taxon>
        <taxon>Haladaptatus</taxon>
    </lineage>
</organism>
<evidence type="ECO:0000313" key="4">
    <source>
        <dbReference type="EMBL" id="SHL48044.1"/>
    </source>
</evidence>
<reference evidence="4" key="3">
    <citation type="submission" date="2016-11" db="EMBL/GenBank/DDBJ databases">
        <authorList>
            <person name="Jaros S."/>
            <person name="Januszkiewicz K."/>
            <person name="Wedrychowicz H."/>
        </authorList>
    </citation>
    <scope>NUCLEOTIDE SEQUENCE [LARGE SCALE GENOMIC DNA]</scope>
    <source>
        <strain evidence="4">DX253</strain>
    </source>
</reference>
<evidence type="ECO:0000313" key="3">
    <source>
        <dbReference type="EMBL" id="EFW93691.1"/>
    </source>
</evidence>
<keyword evidence="6" id="KW-1185">Reference proteome</keyword>
<dbReference type="Gene3D" id="3.40.50.620">
    <property type="entry name" value="HUPs"/>
    <property type="match status" value="1"/>
</dbReference>
<dbReference type="EMBL" id="FRAN01000007">
    <property type="protein sequence ID" value="SHL48044.1"/>
    <property type="molecule type" value="Genomic_DNA"/>
</dbReference>
<comment type="similarity">
    <text evidence="1">Belongs to the universal stress protein A family.</text>
</comment>
<dbReference type="SUPFAM" id="SSF52402">
    <property type="entry name" value="Adenine nucleotide alpha hydrolases-like"/>
    <property type="match status" value="1"/>
</dbReference>
<proteinExistence type="inferred from homology"/>
<dbReference type="InterPro" id="IPR014729">
    <property type="entry name" value="Rossmann-like_a/b/a_fold"/>
</dbReference>
<evidence type="ECO:0000259" key="2">
    <source>
        <dbReference type="Pfam" id="PF00582"/>
    </source>
</evidence>
<evidence type="ECO:0000313" key="5">
    <source>
        <dbReference type="Proteomes" id="UP000003751"/>
    </source>
</evidence>
<accession>E7QP38</accession>
<dbReference type="AlphaFoldDB" id="E7QP38"/>
<reference evidence="3 5" key="1">
    <citation type="journal article" date="2014" name="ISME J.">
        <title>Trehalose/2-sulfotrehalose biosynthesis and glycine-betaine uptake are widely spread mechanisms for osmoadaptation in the Halobacteriales.</title>
        <authorList>
            <person name="Youssef N.H."/>
            <person name="Savage-Ashlock K.N."/>
            <person name="McCully A.L."/>
            <person name="Luedtke B."/>
            <person name="Shaw E.I."/>
            <person name="Hoff W.D."/>
            <person name="Elshahed M.S."/>
        </authorList>
    </citation>
    <scope>NUCLEOTIDE SEQUENCE [LARGE SCALE GENOMIC DNA]</scope>
    <source>
        <strain evidence="3 5">DX253</strain>
    </source>
</reference>
<dbReference type="OrthoDB" id="14880at2157"/>
<dbReference type="EMBL" id="AEMG01000002">
    <property type="protein sequence ID" value="EFW93691.1"/>
    <property type="molecule type" value="Genomic_DNA"/>
</dbReference>
<dbReference type="Proteomes" id="UP000003751">
    <property type="component" value="Unassembled WGS sequence"/>
</dbReference>
<dbReference type="InterPro" id="IPR006016">
    <property type="entry name" value="UspA"/>
</dbReference>
<dbReference type="PANTHER" id="PTHR46268:SF6">
    <property type="entry name" value="UNIVERSAL STRESS PROTEIN UP12"/>
    <property type="match status" value="1"/>
</dbReference>